<gene>
    <name evidence="2" type="ORF">CALVIDRAFT_563081</name>
</gene>
<feature type="compositionally biased region" description="Basic and acidic residues" evidence="1">
    <location>
        <begin position="390"/>
        <end position="402"/>
    </location>
</feature>
<proteinExistence type="predicted"/>
<sequence length="618" mass="71571">MLRDLVADRSHSPSLPLSKKTVKQLLDEIDTTRFDAAPTLLTVRKDGYSSSLLSVEQYSLVHHLVPQRSGDELADDARFQHFILQCVQGLTDKEHDIPWVHQQHQQNLWARSFQDWTVFPGDISAVYPHRPYCQAPPAHPLNATAWWIPALREAFSIDTTTRDHRGILNPNWIDCLHRAHDLFLRLAKDRLATIPDHTIRQLYTPLEQQWAARFDFRDLSRPLPYPLYRKVWVIAQAKTRDLLGMLNFFDRIRSRQYPLGPENPPWVYNFVGVKHNSVWNFNDRERLFHDGVPILEARYSSNVRKYSDYCYTDDWVKLQRKKLKEQYEGKCSFDPCQYRERQALTLHEVRRASRPNKRMRNRAQNYSAKQKEIDAQHQRASLDLEEGEESEKPTSKPADRRLQHTRQSILDNTSSFVPGLVYRVKHQSDAAWYDIPANHPIPQIPIRPYTGPASSTISQPSALTKMNAEMKARHAAQRDSLIELYREPYKSYLRKSRDGLRQLPSHLARQPPAVSPPIPPLAVPSPQLSASSPVQSLRRHQASPSQAQPPLLPVPHGDNDYLLPSQTTREPDAPHADRVSPRLDVSSLSPPQQVGKKWRLKDWAEEQRRKKRSRPQSP</sequence>
<organism evidence="2 3">
    <name type="scientific">Calocera viscosa (strain TUFC12733)</name>
    <dbReference type="NCBI Taxonomy" id="1330018"/>
    <lineage>
        <taxon>Eukaryota</taxon>
        <taxon>Fungi</taxon>
        <taxon>Dikarya</taxon>
        <taxon>Basidiomycota</taxon>
        <taxon>Agaricomycotina</taxon>
        <taxon>Dacrymycetes</taxon>
        <taxon>Dacrymycetales</taxon>
        <taxon>Dacrymycetaceae</taxon>
        <taxon>Calocera</taxon>
    </lineage>
</organism>
<evidence type="ECO:0000313" key="3">
    <source>
        <dbReference type="Proteomes" id="UP000076738"/>
    </source>
</evidence>
<evidence type="ECO:0000256" key="1">
    <source>
        <dbReference type="SAM" id="MobiDB-lite"/>
    </source>
</evidence>
<name>A0A167N2R9_CALVF</name>
<feature type="region of interest" description="Disordered" evidence="1">
    <location>
        <begin position="348"/>
        <end position="407"/>
    </location>
</feature>
<dbReference type="Proteomes" id="UP000076738">
    <property type="component" value="Unassembled WGS sequence"/>
</dbReference>
<feature type="compositionally biased region" description="Basic and acidic residues" evidence="1">
    <location>
        <begin position="569"/>
        <end position="581"/>
    </location>
</feature>
<protein>
    <submittedName>
        <fullName evidence="2">Uncharacterized protein</fullName>
    </submittedName>
</protein>
<feature type="compositionally biased region" description="Basic and acidic residues" evidence="1">
    <location>
        <begin position="369"/>
        <end position="382"/>
    </location>
</feature>
<evidence type="ECO:0000313" key="2">
    <source>
        <dbReference type="EMBL" id="KZO97287.1"/>
    </source>
</evidence>
<dbReference type="OrthoDB" id="3407914at2759"/>
<feature type="compositionally biased region" description="Basic residues" evidence="1">
    <location>
        <begin position="609"/>
        <end position="618"/>
    </location>
</feature>
<accession>A0A167N2R9</accession>
<keyword evidence="3" id="KW-1185">Reference proteome</keyword>
<dbReference type="EMBL" id="KV417280">
    <property type="protein sequence ID" value="KZO97287.1"/>
    <property type="molecule type" value="Genomic_DNA"/>
</dbReference>
<feature type="compositionally biased region" description="Pro residues" evidence="1">
    <location>
        <begin position="513"/>
        <end position="523"/>
    </location>
</feature>
<feature type="region of interest" description="Disordered" evidence="1">
    <location>
        <begin position="507"/>
        <end position="618"/>
    </location>
</feature>
<reference evidence="2 3" key="1">
    <citation type="journal article" date="2016" name="Mol. Biol. Evol.">
        <title>Comparative Genomics of Early-Diverging Mushroom-Forming Fungi Provides Insights into the Origins of Lignocellulose Decay Capabilities.</title>
        <authorList>
            <person name="Nagy L.G."/>
            <person name="Riley R."/>
            <person name="Tritt A."/>
            <person name="Adam C."/>
            <person name="Daum C."/>
            <person name="Floudas D."/>
            <person name="Sun H."/>
            <person name="Yadav J.S."/>
            <person name="Pangilinan J."/>
            <person name="Larsson K.H."/>
            <person name="Matsuura K."/>
            <person name="Barry K."/>
            <person name="Labutti K."/>
            <person name="Kuo R."/>
            <person name="Ohm R.A."/>
            <person name="Bhattacharya S.S."/>
            <person name="Shirouzu T."/>
            <person name="Yoshinaga Y."/>
            <person name="Martin F.M."/>
            <person name="Grigoriev I.V."/>
            <person name="Hibbett D.S."/>
        </authorList>
    </citation>
    <scope>NUCLEOTIDE SEQUENCE [LARGE SCALE GENOMIC DNA]</scope>
    <source>
        <strain evidence="2 3">TUFC12733</strain>
    </source>
</reference>
<dbReference type="AlphaFoldDB" id="A0A167N2R9"/>
<feature type="compositionally biased region" description="Basic residues" evidence="1">
    <location>
        <begin position="352"/>
        <end position="361"/>
    </location>
</feature>